<sequence length="275" mass="30294">MNEWTQIRDRAGSIVREDAAFLVVNKPAGISVMGERHESDLVRMAEEVGETLIPCHRIDKATSGVVLFAKQQRIQSEVTRQFNKRTVDKAYLALVPTDGRPGGLPERGTIDMPLSVGRKNRVRVGAQREDITTDAPAATEAAHGCWRVPDEKVFTHVKTYPSITHFTRLWADERHTLLAIEPVTGRRHQIRVHLAWIGFPIVGDPLFDKQAAARGERTCLHSWRLAFDATWAGGERVTVSADPGDDFWTPVAERLPAGGPAAWLEGPATAGPSSA</sequence>
<dbReference type="GO" id="GO:0009982">
    <property type="term" value="F:pseudouridine synthase activity"/>
    <property type="evidence" value="ECO:0007669"/>
    <property type="project" value="InterPro"/>
</dbReference>
<dbReference type="InterPro" id="IPR050188">
    <property type="entry name" value="RluA_PseudoU_synthase"/>
</dbReference>
<dbReference type="InterPro" id="IPR020103">
    <property type="entry name" value="PsdUridine_synth_cat_dom_sf"/>
</dbReference>
<dbReference type="EMBL" id="CP054929">
    <property type="protein sequence ID" value="QKW49549.1"/>
    <property type="molecule type" value="Genomic_DNA"/>
</dbReference>
<evidence type="ECO:0000256" key="1">
    <source>
        <dbReference type="ARBA" id="ARBA00000073"/>
    </source>
</evidence>
<proteinExistence type="inferred from homology"/>
<evidence type="ECO:0000259" key="5">
    <source>
        <dbReference type="Pfam" id="PF00849"/>
    </source>
</evidence>
<evidence type="ECO:0000256" key="2">
    <source>
        <dbReference type="ARBA" id="ARBA00010876"/>
    </source>
</evidence>
<keyword evidence="7" id="KW-1185">Reference proteome</keyword>
<dbReference type="SUPFAM" id="SSF55120">
    <property type="entry name" value="Pseudouridine synthase"/>
    <property type="match status" value="1"/>
</dbReference>
<dbReference type="Proteomes" id="UP000509303">
    <property type="component" value="Chromosome"/>
</dbReference>
<accession>A0A7H8N5C4</accession>
<dbReference type="InterPro" id="IPR006145">
    <property type="entry name" value="PsdUridine_synth_RsuA/RluA"/>
</dbReference>
<dbReference type="CDD" id="cd02869">
    <property type="entry name" value="PseudoU_synth_RluA_like"/>
    <property type="match status" value="1"/>
</dbReference>
<evidence type="ECO:0000256" key="4">
    <source>
        <dbReference type="ARBA" id="ARBA00033164"/>
    </source>
</evidence>
<dbReference type="Gene3D" id="3.30.2350.10">
    <property type="entry name" value="Pseudouridine synthase"/>
    <property type="match status" value="1"/>
</dbReference>
<dbReference type="PANTHER" id="PTHR21600:SF87">
    <property type="entry name" value="RNA PSEUDOURIDYLATE SYNTHASE DOMAIN-CONTAINING PROTEIN 1"/>
    <property type="match status" value="1"/>
</dbReference>
<dbReference type="GO" id="GO:0000455">
    <property type="term" value="P:enzyme-directed rRNA pseudouridine synthesis"/>
    <property type="evidence" value="ECO:0007669"/>
    <property type="project" value="TreeGrafter"/>
</dbReference>
<organism evidence="6 7">
    <name type="scientific">Streptomyces buecherae</name>
    <dbReference type="NCBI Taxonomy" id="2763006"/>
    <lineage>
        <taxon>Bacteria</taxon>
        <taxon>Bacillati</taxon>
        <taxon>Actinomycetota</taxon>
        <taxon>Actinomycetes</taxon>
        <taxon>Kitasatosporales</taxon>
        <taxon>Streptomycetaceae</taxon>
        <taxon>Streptomyces</taxon>
    </lineage>
</organism>
<comment type="similarity">
    <text evidence="2">Belongs to the pseudouridine synthase RluA family.</text>
</comment>
<protein>
    <recommendedName>
        <fullName evidence="3">RNA pseudouridylate synthase</fullName>
    </recommendedName>
    <alternativeName>
        <fullName evidence="4">RNA-uridine isomerase</fullName>
    </alternativeName>
</protein>
<dbReference type="PANTHER" id="PTHR21600">
    <property type="entry name" value="MITOCHONDRIAL RNA PSEUDOURIDINE SYNTHASE"/>
    <property type="match status" value="1"/>
</dbReference>
<evidence type="ECO:0000313" key="6">
    <source>
        <dbReference type="EMBL" id="QKW49549.1"/>
    </source>
</evidence>
<evidence type="ECO:0000256" key="3">
    <source>
        <dbReference type="ARBA" id="ARBA00031870"/>
    </source>
</evidence>
<dbReference type="AlphaFoldDB" id="A0A7H8N5C4"/>
<gene>
    <name evidence="6" type="ORF">HUT08_08245</name>
</gene>
<feature type="domain" description="Pseudouridine synthase RsuA/RluA-like" evidence="5">
    <location>
        <begin position="21"/>
        <end position="195"/>
    </location>
</feature>
<dbReference type="Pfam" id="PF00849">
    <property type="entry name" value="PseudoU_synth_2"/>
    <property type="match status" value="1"/>
</dbReference>
<evidence type="ECO:0000313" key="7">
    <source>
        <dbReference type="Proteomes" id="UP000509303"/>
    </source>
</evidence>
<reference evidence="6 7" key="1">
    <citation type="submission" date="2020-06" db="EMBL/GenBank/DDBJ databases">
        <title>Genome mining for natural products.</title>
        <authorList>
            <person name="Zhang B."/>
            <person name="Shi J."/>
            <person name="Ge H."/>
        </authorList>
    </citation>
    <scope>NUCLEOTIDE SEQUENCE [LARGE SCALE GENOMIC DNA]</scope>
    <source>
        <strain evidence="6 7">NA00687</strain>
    </source>
</reference>
<name>A0A7H8N5C4_9ACTN</name>
<dbReference type="PROSITE" id="PS01129">
    <property type="entry name" value="PSI_RLU"/>
    <property type="match status" value="1"/>
</dbReference>
<dbReference type="InterPro" id="IPR006224">
    <property type="entry name" value="PsdUridine_synth_RluA-like_CS"/>
</dbReference>
<dbReference type="GO" id="GO:0003723">
    <property type="term" value="F:RNA binding"/>
    <property type="evidence" value="ECO:0007669"/>
    <property type="project" value="InterPro"/>
</dbReference>
<dbReference type="GO" id="GO:0140098">
    <property type="term" value="F:catalytic activity, acting on RNA"/>
    <property type="evidence" value="ECO:0007669"/>
    <property type="project" value="UniProtKB-ARBA"/>
</dbReference>
<dbReference type="RefSeq" id="WP_176161283.1">
    <property type="nucleotide sequence ID" value="NZ_CP054929.1"/>
</dbReference>
<comment type="catalytic activity">
    <reaction evidence="1">
        <text>a uridine in RNA = a pseudouridine in RNA</text>
        <dbReference type="Rhea" id="RHEA:48348"/>
        <dbReference type="Rhea" id="RHEA-COMP:12068"/>
        <dbReference type="Rhea" id="RHEA-COMP:12069"/>
        <dbReference type="ChEBI" id="CHEBI:65314"/>
        <dbReference type="ChEBI" id="CHEBI:65315"/>
    </reaction>
</comment>